<dbReference type="PANTHER" id="PTHR43877">
    <property type="entry name" value="AMINOALKYLPHOSPHONATE N-ACETYLTRANSFERASE-RELATED-RELATED"/>
    <property type="match status" value="1"/>
</dbReference>
<dbReference type="OrthoDB" id="326501at2"/>
<dbReference type="AlphaFoldDB" id="A0A2R8CQX9"/>
<protein>
    <submittedName>
        <fullName evidence="4">Acetyltransferase PA2578</fullName>
        <ecNumber evidence="4">2.3.1.-</ecNumber>
    </submittedName>
</protein>
<dbReference type="PANTHER" id="PTHR43877:SF2">
    <property type="entry name" value="AMINOALKYLPHOSPHONATE N-ACETYLTRANSFERASE-RELATED"/>
    <property type="match status" value="1"/>
</dbReference>
<evidence type="ECO:0000313" key="5">
    <source>
        <dbReference type="Proteomes" id="UP000244934"/>
    </source>
</evidence>
<dbReference type="Proteomes" id="UP000244934">
    <property type="component" value="Unassembled WGS sequence"/>
</dbReference>
<accession>A0A2R8CQX9</accession>
<dbReference type="InterPro" id="IPR050832">
    <property type="entry name" value="Bact_Acetyltransf"/>
</dbReference>
<name>A0A2R8CQX9_9GAMM</name>
<dbReference type="Pfam" id="PF00583">
    <property type="entry name" value="Acetyltransf_1"/>
    <property type="match status" value="1"/>
</dbReference>
<proteinExistence type="predicted"/>
<dbReference type="EC" id="2.3.1.-" evidence="4"/>
<dbReference type="SUPFAM" id="SSF55729">
    <property type="entry name" value="Acyl-CoA N-acyltransferases (Nat)"/>
    <property type="match status" value="1"/>
</dbReference>
<evidence type="ECO:0000256" key="1">
    <source>
        <dbReference type="ARBA" id="ARBA00022679"/>
    </source>
</evidence>
<feature type="domain" description="N-acetyltransferase" evidence="3">
    <location>
        <begin position="2"/>
        <end position="151"/>
    </location>
</feature>
<reference evidence="5" key="1">
    <citation type="submission" date="2018-03" db="EMBL/GenBank/DDBJ databases">
        <authorList>
            <person name="Navarro De La Torre S."/>
        </authorList>
    </citation>
    <scope>NUCLEOTIDE SEQUENCE [LARGE SCALE GENOMIC DNA]</scope>
    <source>
        <strain evidence="5">EAod3</strain>
    </source>
</reference>
<dbReference type="InterPro" id="IPR016181">
    <property type="entry name" value="Acyl_CoA_acyltransferase"/>
</dbReference>
<keyword evidence="2 4" id="KW-0012">Acyltransferase</keyword>
<dbReference type="Gene3D" id="3.40.630.30">
    <property type="match status" value="1"/>
</dbReference>
<evidence type="ECO:0000256" key="2">
    <source>
        <dbReference type="ARBA" id="ARBA00023315"/>
    </source>
</evidence>
<dbReference type="CDD" id="cd04301">
    <property type="entry name" value="NAT_SF"/>
    <property type="match status" value="1"/>
</dbReference>
<dbReference type="PROSITE" id="PS51186">
    <property type="entry name" value="GNAT"/>
    <property type="match status" value="1"/>
</dbReference>
<dbReference type="InterPro" id="IPR000182">
    <property type="entry name" value="GNAT_dom"/>
</dbReference>
<dbReference type="GO" id="GO:0016747">
    <property type="term" value="F:acyltransferase activity, transferring groups other than amino-acyl groups"/>
    <property type="evidence" value="ECO:0007669"/>
    <property type="project" value="InterPro"/>
</dbReference>
<dbReference type="RefSeq" id="WP_108844099.1">
    <property type="nucleotide sequence ID" value="NZ_ONZI01000005.1"/>
</dbReference>
<keyword evidence="5" id="KW-1185">Reference proteome</keyword>
<sequence length="151" mass="16913">MTEWRSARPKDMAVLTDWIDSPGTLAQWGGPLVTWPVRAEDLWQQIEVAFLPSFALDVHGELQAFGQLAPRENITTWHLCRLIVAPHRRGQRLGEQLCDHLVAQAINRGATRVTLNVATDNQPALRLYQRLGFASAGPVSERGIQPMARQL</sequence>
<organism evidence="4 5">
    <name type="scientific">Kushneria phyllosphaerae</name>
    <dbReference type="NCBI Taxonomy" id="2100822"/>
    <lineage>
        <taxon>Bacteria</taxon>
        <taxon>Pseudomonadati</taxon>
        <taxon>Pseudomonadota</taxon>
        <taxon>Gammaproteobacteria</taxon>
        <taxon>Oceanospirillales</taxon>
        <taxon>Halomonadaceae</taxon>
        <taxon>Kushneria</taxon>
    </lineage>
</organism>
<evidence type="ECO:0000313" key="4">
    <source>
        <dbReference type="EMBL" id="SPJ35306.1"/>
    </source>
</evidence>
<dbReference type="EMBL" id="ONZI01000005">
    <property type="protein sequence ID" value="SPJ35306.1"/>
    <property type="molecule type" value="Genomic_DNA"/>
</dbReference>
<keyword evidence="1 4" id="KW-0808">Transferase</keyword>
<gene>
    <name evidence="4" type="ORF">KSP9073_03367</name>
</gene>
<evidence type="ECO:0000259" key="3">
    <source>
        <dbReference type="PROSITE" id="PS51186"/>
    </source>
</evidence>